<gene>
    <name evidence="2" type="ORF">BC6307_09710</name>
</gene>
<evidence type="ECO:0008006" key="4">
    <source>
        <dbReference type="Google" id="ProtNLM"/>
    </source>
</evidence>
<evidence type="ECO:0000313" key="2">
    <source>
        <dbReference type="EMBL" id="AST91537.1"/>
    </source>
</evidence>
<accession>A0A223KQ88</accession>
<dbReference type="AlphaFoldDB" id="A0A223KQ88"/>
<dbReference type="Pfam" id="PF10925">
    <property type="entry name" value="DUF2680"/>
    <property type="match status" value="1"/>
</dbReference>
<keyword evidence="1" id="KW-0732">Signal</keyword>
<proteinExistence type="predicted"/>
<feature type="signal peptide" evidence="1">
    <location>
        <begin position="1"/>
        <end position="25"/>
    </location>
</feature>
<evidence type="ECO:0000256" key="1">
    <source>
        <dbReference type="SAM" id="SignalP"/>
    </source>
</evidence>
<reference evidence="2 3" key="1">
    <citation type="submission" date="2016-12" db="EMBL/GenBank/DDBJ databases">
        <title>The whole genome sequencing and assembly of Bacillus cohnii DSM 6307T strain.</title>
        <authorList>
            <person name="Lee Y.-J."/>
            <person name="Yi H."/>
            <person name="Bahn Y.-S."/>
            <person name="Kim J.F."/>
            <person name="Lee D.-W."/>
        </authorList>
    </citation>
    <scope>NUCLEOTIDE SEQUENCE [LARGE SCALE GENOMIC DNA]</scope>
    <source>
        <strain evidence="2 3">DSM 6307</strain>
    </source>
</reference>
<dbReference type="KEGG" id="bcoh:BC6307_09710"/>
<evidence type="ECO:0000313" key="3">
    <source>
        <dbReference type="Proteomes" id="UP000215224"/>
    </source>
</evidence>
<protein>
    <recommendedName>
        <fullName evidence="4">DUF2680 domain-containing protein</fullName>
    </recommendedName>
</protein>
<dbReference type="RefSeq" id="WP_066415777.1">
    <property type="nucleotide sequence ID" value="NZ_CP018866.1"/>
</dbReference>
<dbReference type="STRING" id="1314751.GCA_001591425_02158"/>
<sequence length="110" mass="13017">MRKFIFLLSFVVLVVSFAPLSNVQAHFNGEGWINKDVKLTDSQKEELGALHKNVLIEKKNIINKYVEYGIIPPDKGDKIIAKMEKRYKKMEENEFIPQWDKYKKHKKHNE</sequence>
<keyword evidence="3" id="KW-1185">Reference proteome</keyword>
<name>A0A223KQ88_9BACI</name>
<dbReference type="InterPro" id="IPR024485">
    <property type="entry name" value="DUF2680"/>
</dbReference>
<organism evidence="2 3">
    <name type="scientific">Sutcliffiella cohnii</name>
    <dbReference type="NCBI Taxonomy" id="33932"/>
    <lineage>
        <taxon>Bacteria</taxon>
        <taxon>Bacillati</taxon>
        <taxon>Bacillota</taxon>
        <taxon>Bacilli</taxon>
        <taxon>Bacillales</taxon>
        <taxon>Bacillaceae</taxon>
        <taxon>Sutcliffiella</taxon>
    </lineage>
</organism>
<dbReference type="Proteomes" id="UP000215224">
    <property type="component" value="Chromosome"/>
</dbReference>
<dbReference type="EMBL" id="CP018866">
    <property type="protein sequence ID" value="AST91537.1"/>
    <property type="molecule type" value="Genomic_DNA"/>
</dbReference>
<feature type="chain" id="PRO_5011315408" description="DUF2680 domain-containing protein" evidence="1">
    <location>
        <begin position="26"/>
        <end position="110"/>
    </location>
</feature>